<dbReference type="GO" id="GO:0098552">
    <property type="term" value="C:side of membrane"/>
    <property type="evidence" value="ECO:0007669"/>
    <property type="project" value="UniProtKB-KW"/>
</dbReference>
<dbReference type="GO" id="GO:0005886">
    <property type="term" value="C:plasma membrane"/>
    <property type="evidence" value="ECO:0007669"/>
    <property type="project" value="UniProtKB-SubCell"/>
</dbReference>
<dbReference type="Pfam" id="PF17900">
    <property type="entry name" value="Peptidase_M1_N"/>
    <property type="match status" value="1"/>
</dbReference>
<evidence type="ECO:0000256" key="5">
    <source>
        <dbReference type="ARBA" id="ARBA00022723"/>
    </source>
</evidence>
<dbReference type="InterPro" id="IPR042097">
    <property type="entry name" value="Aminopeptidase_N-like_N_sf"/>
</dbReference>
<dbReference type="InterPro" id="IPR045357">
    <property type="entry name" value="Aminopeptidase_N-like_N"/>
</dbReference>
<evidence type="ECO:0000256" key="10">
    <source>
        <dbReference type="PIRSR" id="PIRSR634016-1"/>
    </source>
</evidence>
<evidence type="ECO:0000256" key="8">
    <source>
        <dbReference type="ARBA" id="ARBA00023049"/>
    </source>
</evidence>
<evidence type="ECO:0000256" key="1">
    <source>
        <dbReference type="ARBA" id="ARBA00004609"/>
    </source>
</evidence>
<keyword evidence="9" id="KW-0449">Lipoprotein</keyword>
<evidence type="ECO:0000256" key="4">
    <source>
        <dbReference type="ARBA" id="ARBA00022670"/>
    </source>
</evidence>
<keyword evidence="4" id="KW-0645">Protease</keyword>
<dbReference type="SUPFAM" id="SSF55486">
    <property type="entry name" value="Metalloproteases ('zincins'), catalytic domain"/>
    <property type="match status" value="1"/>
</dbReference>
<feature type="domain" description="Peptidase M1 membrane alanine aminopeptidase" evidence="12">
    <location>
        <begin position="269"/>
        <end position="396"/>
    </location>
</feature>
<comment type="cofactor">
    <cofactor evidence="11">
        <name>Zn(2+)</name>
        <dbReference type="ChEBI" id="CHEBI:29105"/>
    </cofactor>
    <text evidence="11">Binds 1 zinc ion per subunit.</text>
</comment>
<feature type="binding site" evidence="11">
    <location>
        <position position="366"/>
    </location>
    <ligand>
        <name>Zn(2+)</name>
        <dbReference type="ChEBI" id="CHEBI:29105"/>
        <note>catalytic</note>
    </ligand>
</feature>
<dbReference type="PANTHER" id="PTHR11533">
    <property type="entry name" value="PROTEASE M1 ZINC METALLOPROTEASE"/>
    <property type="match status" value="1"/>
</dbReference>
<keyword evidence="7 11" id="KW-0862">Zinc</keyword>
<dbReference type="InterPro" id="IPR027268">
    <property type="entry name" value="Peptidase_M4/M1_CTD_sf"/>
</dbReference>
<evidence type="ECO:0000256" key="9">
    <source>
        <dbReference type="ARBA" id="ARBA00023288"/>
    </source>
</evidence>
<name>A0A1B0GNF6_PHLPP</name>
<dbReference type="GO" id="GO:0006508">
    <property type="term" value="P:proteolysis"/>
    <property type="evidence" value="ECO:0007669"/>
    <property type="project" value="UniProtKB-KW"/>
</dbReference>
<dbReference type="InterPro" id="IPR001930">
    <property type="entry name" value="Peptidase_M1"/>
</dbReference>
<dbReference type="GO" id="GO:0043171">
    <property type="term" value="P:peptide catabolic process"/>
    <property type="evidence" value="ECO:0007669"/>
    <property type="project" value="TreeGrafter"/>
</dbReference>
<dbReference type="CDD" id="cd09601">
    <property type="entry name" value="M1_APN-Q_like"/>
    <property type="match status" value="1"/>
</dbReference>
<dbReference type="InterPro" id="IPR014782">
    <property type="entry name" value="Peptidase_M1_dom"/>
</dbReference>
<feature type="domain" description="Aminopeptidase N-like N-terminal" evidence="13">
    <location>
        <begin position="48"/>
        <end position="234"/>
    </location>
</feature>
<dbReference type="FunFam" id="2.60.40.1730:FF:000013">
    <property type="entry name" value="Aminopeptidase"/>
    <property type="match status" value="1"/>
</dbReference>
<feature type="active site" description="Proton acceptor" evidence="10">
    <location>
        <position position="344"/>
    </location>
</feature>
<dbReference type="EMBL" id="AJVK01029410">
    <property type="status" value="NOT_ANNOTATED_CDS"/>
    <property type="molecule type" value="Genomic_DNA"/>
</dbReference>
<keyword evidence="3" id="KW-0472">Membrane</keyword>
<dbReference type="VEuPathDB" id="VectorBase:PPAPM1_000837"/>
<evidence type="ECO:0000256" key="7">
    <source>
        <dbReference type="ARBA" id="ARBA00022833"/>
    </source>
</evidence>
<organism evidence="14 15">
    <name type="scientific">Phlebotomus papatasi</name>
    <name type="common">Sandfly</name>
    <dbReference type="NCBI Taxonomy" id="29031"/>
    <lineage>
        <taxon>Eukaryota</taxon>
        <taxon>Metazoa</taxon>
        <taxon>Ecdysozoa</taxon>
        <taxon>Arthropoda</taxon>
        <taxon>Hexapoda</taxon>
        <taxon>Insecta</taxon>
        <taxon>Pterygota</taxon>
        <taxon>Neoptera</taxon>
        <taxon>Endopterygota</taxon>
        <taxon>Diptera</taxon>
        <taxon>Nematocera</taxon>
        <taxon>Psychodoidea</taxon>
        <taxon>Psychodidae</taxon>
        <taxon>Phlebotomus</taxon>
        <taxon>Phlebotomus</taxon>
    </lineage>
</organism>
<keyword evidence="8" id="KW-0482">Metalloprotease</keyword>
<keyword evidence="3" id="KW-0336">GPI-anchor</keyword>
<dbReference type="PANTHER" id="PTHR11533:SF290">
    <property type="entry name" value="AMINOPEPTIDASE"/>
    <property type="match status" value="1"/>
</dbReference>
<dbReference type="Gene3D" id="2.60.40.1730">
    <property type="entry name" value="tricorn interacting facor f3 domain"/>
    <property type="match status" value="1"/>
</dbReference>
<feature type="binding site" evidence="11">
    <location>
        <position position="347"/>
    </location>
    <ligand>
        <name>Zn(2+)</name>
        <dbReference type="ChEBI" id="CHEBI:29105"/>
        <note>catalytic</note>
    </ligand>
</feature>
<keyword evidence="6" id="KW-0378">Hydrolase</keyword>
<dbReference type="InterPro" id="IPR034016">
    <property type="entry name" value="M1_APN-typ"/>
</dbReference>
<dbReference type="PRINTS" id="PR00756">
    <property type="entry name" value="ALADIPTASE"/>
</dbReference>
<dbReference type="GO" id="GO:0005615">
    <property type="term" value="C:extracellular space"/>
    <property type="evidence" value="ECO:0007669"/>
    <property type="project" value="TreeGrafter"/>
</dbReference>
<dbReference type="Gene3D" id="1.10.390.10">
    <property type="entry name" value="Neutral Protease Domain 2"/>
    <property type="match status" value="1"/>
</dbReference>
<evidence type="ECO:0000256" key="11">
    <source>
        <dbReference type="PIRSR" id="PIRSR634016-3"/>
    </source>
</evidence>
<keyword evidence="5 11" id="KW-0479">Metal-binding</keyword>
<comment type="subcellular location">
    <subcellularLocation>
        <location evidence="1">Cell membrane</location>
        <topology evidence="1">Lipid-anchor</topology>
        <topology evidence="1">GPI-anchor</topology>
    </subcellularLocation>
</comment>
<keyword evidence="15" id="KW-1185">Reference proteome</keyword>
<proteinExistence type="inferred from homology"/>
<dbReference type="EnsemblMetazoa" id="PPAI004827-RA">
    <property type="protein sequence ID" value="PPAI004827-PA"/>
    <property type="gene ID" value="PPAI004827"/>
</dbReference>
<evidence type="ECO:0000313" key="14">
    <source>
        <dbReference type="EnsemblMetazoa" id="PPAI004827-PA"/>
    </source>
</evidence>
<dbReference type="VEuPathDB" id="VectorBase:PPAI004827"/>
<dbReference type="Pfam" id="PF01433">
    <property type="entry name" value="Peptidase_M1"/>
    <property type="match status" value="1"/>
</dbReference>
<dbReference type="SUPFAM" id="SSF63737">
    <property type="entry name" value="Leukotriene A4 hydrolase N-terminal domain"/>
    <property type="match status" value="1"/>
</dbReference>
<feature type="binding site" evidence="11">
    <location>
        <position position="343"/>
    </location>
    <ligand>
        <name>Zn(2+)</name>
        <dbReference type="ChEBI" id="CHEBI:29105"/>
        <note>catalytic</note>
    </ligand>
</feature>
<evidence type="ECO:0000259" key="13">
    <source>
        <dbReference type="Pfam" id="PF17900"/>
    </source>
</evidence>
<protein>
    <submittedName>
        <fullName evidence="14">Uncharacterized protein</fullName>
    </submittedName>
</protein>
<comment type="similarity">
    <text evidence="2">Belongs to the peptidase M1 family.</text>
</comment>
<evidence type="ECO:0000259" key="12">
    <source>
        <dbReference type="Pfam" id="PF01433"/>
    </source>
</evidence>
<dbReference type="GO" id="GO:0005737">
    <property type="term" value="C:cytoplasm"/>
    <property type="evidence" value="ECO:0007669"/>
    <property type="project" value="TreeGrafter"/>
</dbReference>
<dbReference type="Proteomes" id="UP000092462">
    <property type="component" value="Unassembled WGS sequence"/>
</dbReference>
<reference evidence="14" key="1">
    <citation type="submission" date="2022-08" db="UniProtKB">
        <authorList>
            <consortium name="EnsemblMetazoa"/>
        </authorList>
    </citation>
    <scope>IDENTIFICATION</scope>
    <source>
        <strain evidence="14">Israel</strain>
    </source>
</reference>
<evidence type="ECO:0000256" key="2">
    <source>
        <dbReference type="ARBA" id="ARBA00010136"/>
    </source>
</evidence>
<sequence length="419" mass="47867">MGKFGLICLIAGLYYAQISASPIFDITSSVMVAEEGEVSYRLPNNTHPIRYDVSFRTQIHMANFDYTGSVTILISVTEPTDVITMHSRDIVVNNIIVRVQGGTENLYQSDAYDSDTEFLTITTTRALTVGNYEVLIDFEGVHSTRVTYGWYAAAYTNNDGTQVWLATTDFEAPDARQAFPCYDSPEFKAVFKFTINYDQSYDAISNMPVISTTNNPDGTKTTTFEDTPVMSTYLLAFIVSDFDKLCGQDRQSRSHCAYVRPNGQDLVKWSLDTAIKGVEALDDIYGVIYPLPKLDQIAIPDNYFGSGAMENWGLVTYRETRLLLNESWYNYREKDSIGTVILHEFAHQWFGDLVSPQWWTYLWLNEGFATLYEYYGTTRVYPDMRLMDLMVYETVQGNIVFNFHHLHHCDFTINTQNCH</sequence>
<dbReference type="AlphaFoldDB" id="A0A1B0GNF6"/>
<evidence type="ECO:0000313" key="15">
    <source>
        <dbReference type="Proteomes" id="UP000092462"/>
    </source>
</evidence>
<dbReference type="GO" id="GO:0008270">
    <property type="term" value="F:zinc ion binding"/>
    <property type="evidence" value="ECO:0007669"/>
    <property type="project" value="InterPro"/>
</dbReference>
<evidence type="ECO:0000256" key="3">
    <source>
        <dbReference type="ARBA" id="ARBA00022622"/>
    </source>
</evidence>
<dbReference type="GO" id="GO:0070006">
    <property type="term" value="F:metalloaminopeptidase activity"/>
    <property type="evidence" value="ECO:0007669"/>
    <property type="project" value="TreeGrafter"/>
</dbReference>
<dbReference type="InterPro" id="IPR050344">
    <property type="entry name" value="Peptidase_M1_aminopeptidases"/>
</dbReference>
<accession>A0A1B0GNF6</accession>
<keyword evidence="3" id="KW-0325">Glycoprotein</keyword>
<evidence type="ECO:0000256" key="6">
    <source>
        <dbReference type="ARBA" id="ARBA00022801"/>
    </source>
</evidence>
<dbReference type="GO" id="GO:0042277">
    <property type="term" value="F:peptide binding"/>
    <property type="evidence" value="ECO:0007669"/>
    <property type="project" value="TreeGrafter"/>
</dbReference>